<protein>
    <submittedName>
        <fullName evidence="6">DeoR family transcriptional regulator</fullName>
    </submittedName>
</protein>
<comment type="caution">
    <text evidence="6">The sequence shown here is derived from an EMBL/GenBank/DDBJ whole genome shotgun (WGS) entry which is preliminary data.</text>
</comment>
<dbReference type="SMART" id="SM01134">
    <property type="entry name" value="DeoRC"/>
    <property type="match status" value="1"/>
</dbReference>
<keyword evidence="3" id="KW-0238">DNA-binding</keyword>
<keyword evidence="1" id="KW-0678">Repressor</keyword>
<feature type="domain" description="HTH deoR-type" evidence="5">
    <location>
        <begin position="6"/>
        <end position="61"/>
    </location>
</feature>
<dbReference type="RefSeq" id="WP_171362556.1">
    <property type="nucleotide sequence ID" value="NZ_WVQY01000001.1"/>
</dbReference>
<keyword evidence="2" id="KW-0805">Transcription regulation</keyword>
<evidence type="ECO:0000259" key="5">
    <source>
        <dbReference type="PROSITE" id="PS51000"/>
    </source>
</evidence>
<dbReference type="InterPro" id="IPR036388">
    <property type="entry name" value="WH-like_DNA-bd_sf"/>
</dbReference>
<evidence type="ECO:0000313" key="7">
    <source>
        <dbReference type="Proteomes" id="UP000599383"/>
    </source>
</evidence>
<evidence type="ECO:0000256" key="1">
    <source>
        <dbReference type="ARBA" id="ARBA00022491"/>
    </source>
</evidence>
<dbReference type="InterPro" id="IPR001034">
    <property type="entry name" value="DeoR_HTH"/>
</dbReference>
<reference evidence="6 7" key="1">
    <citation type="submission" date="2019-12" db="EMBL/GenBank/DDBJ databases">
        <title>Ruegeria JWLKs population differentiation of coral mucus and skeleton niches.</title>
        <authorList>
            <person name="Luo D."/>
        </authorList>
    </citation>
    <scope>NUCLEOTIDE SEQUENCE [LARGE SCALE GENOMIC DNA]</scope>
    <source>
        <strain evidence="6 7">HKCCD6238</strain>
    </source>
</reference>
<keyword evidence="7" id="KW-1185">Reference proteome</keyword>
<dbReference type="InterPro" id="IPR050313">
    <property type="entry name" value="Carb_Metab_HTH_regulators"/>
</dbReference>
<dbReference type="EMBL" id="WVQY01000001">
    <property type="protein sequence ID" value="NOD28922.1"/>
    <property type="molecule type" value="Genomic_DNA"/>
</dbReference>
<dbReference type="PROSITE" id="PS00894">
    <property type="entry name" value="HTH_DEOR_1"/>
    <property type="match status" value="1"/>
</dbReference>
<dbReference type="InterPro" id="IPR018356">
    <property type="entry name" value="Tscrpt_reg_HTH_DeoR_CS"/>
</dbReference>
<organism evidence="6 7">
    <name type="scientific">Ruegeria atlantica</name>
    <dbReference type="NCBI Taxonomy" id="81569"/>
    <lineage>
        <taxon>Bacteria</taxon>
        <taxon>Pseudomonadati</taxon>
        <taxon>Pseudomonadota</taxon>
        <taxon>Alphaproteobacteria</taxon>
        <taxon>Rhodobacterales</taxon>
        <taxon>Roseobacteraceae</taxon>
        <taxon>Ruegeria</taxon>
    </lineage>
</organism>
<evidence type="ECO:0000256" key="4">
    <source>
        <dbReference type="ARBA" id="ARBA00023163"/>
    </source>
</evidence>
<dbReference type="Pfam" id="PF00455">
    <property type="entry name" value="DeoRC"/>
    <property type="match status" value="1"/>
</dbReference>
<gene>
    <name evidence="6" type="ORF">GS617_01445</name>
</gene>
<dbReference type="Proteomes" id="UP000599383">
    <property type="component" value="Unassembled WGS sequence"/>
</dbReference>
<dbReference type="PANTHER" id="PTHR30363:SF4">
    <property type="entry name" value="GLYCEROL-3-PHOSPHATE REGULON REPRESSOR"/>
    <property type="match status" value="1"/>
</dbReference>
<dbReference type="Gene3D" id="1.10.10.10">
    <property type="entry name" value="Winged helix-like DNA-binding domain superfamily/Winged helix DNA-binding domain"/>
    <property type="match status" value="1"/>
</dbReference>
<dbReference type="SMART" id="SM00420">
    <property type="entry name" value="HTH_DEOR"/>
    <property type="match status" value="1"/>
</dbReference>
<dbReference type="PROSITE" id="PS51000">
    <property type="entry name" value="HTH_DEOR_2"/>
    <property type="match status" value="1"/>
</dbReference>
<dbReference type="InterPro" id="IPR037171">
    <property type="entry name" value="NagB/RpiA_transferase-like"/>
</dbReference>
<evidence type="ECO:0000313" key="6">
    <source>
        <dbReference type="EMBL" id="NOD28922.1"/>
    </source>
</evidence>
<sequence>MNLNVPDTRQLELARRLQEGQQVIAVEAAQEFDVSVDTIRRDILALEAEGKAQRVRGGAVPLSTPALPLHKRLSGDVAPDAKLVSAAIREIGSAATLLIDGGTTTLAIVEHLPHEEGRLVITPSPWIAIACQQKNVPVYVLGGSLRPQGGIATGDTAIERVGDVTADVAILGACGLDAEFGLSSDDAEEAMMKKAMHRAASRTIVVTNHAKIGLRARHRTVALPEIDAVVTDSHNATTDLIASHTLVVTK</sequence>
<accession>A0ABX1W5R7</accession>
<proteinExistence type="predicted"/>
<dbReference type="SUPFAM" id="SSF100950">
    <property type="entry name" value="NagB/RpiA/CoA transferase-like"/>
    <property type="match status" value="1"/>
</dbReference>
<name>A0ABX1W5R7_9RHOB</name>
<dbReference type="Gene3D" id="3.40.50.1360">
    <property type="match status" value="1"/>
</dbReference>
<dbReference type="InterPro" id="IPR014036">
    <property type="entry name" value="DeoR-like_C"/>
</dbReference>
<dbReference type="Pfam" id="PF08220">
    <property type="entry name" value="HTH_DeoR"/>
    <property type="match status" value="1"/>
</dbReference>
<dbReference type="InterPro" id="IPR036390">
    <property type="entry name" value="WH_DNA-bd_sf"/>
</dbReference>
<evidence type="ECO:0000256" key="2">
    <source>
        <dbReference type="ARBA" id="ARBA00023015"/>
    </source>
</evidence>
<evidence type="ECO:0000256" key="3">
    <source>
        <dbReference type="ARBA" id="ARBA00023125"/>
    </source>
</evidence>
<dbReference type="SUPFAM" id="SSF46785">
    <property type="entry name" value="Winged helix' DNA-binding domain"/>
    <property type="match status" value="1"/>
</dbReference>
<dbReference type="PRINTS" id="PR00037">
    <property type="entry name" value="HTHLACR"/>
</dbReference>
<dbReference type="PANTHER" id="PTHR30363">
    <property type="entry name" value="HTH-TYPE TRANSCRIPTIONAL REGULATOR SRLR-RELATED"/>
    <property type="match status" value="1"/>
</dbReference>
<keyword evidence="4" id="KW-0804">Transcription</keyword>